<evidence type="ECO:0000313" key="4">
    <source>
        <dbReference type="Proteomes" id="UP000628079"/>
    </source>
</evidence>
<evidence type="ECO:0000256" key="2">
    <source>
        <dbReference type="SAM" id="MobiDB-lite"/>
    </source>
</evidence>
<dbReference type="GO" id="GO:0005886">
    <property type="term" value="C:plasma membrane"/>
    <property type="evidence" value="ECO:0007669"/>
    <property type="project" value="TreeGrafter"/>
</dbReference>
<dbReference type="PANTHER" id="PTHR37313">
    <property type="entry name" value="UPF0749 PROTEIN RV1825"/>
    <property type="match status" value="1"/>
</dbReference>
<dbReference type="Proteomes" id="UP000628079">
    <property type="component" value="Unassembled WGS sequence"/>
</dbReference>
<feature type="compositionally biased region" description="Basic residues" evidence="2">
    <location>
        <begin position="1"/>
        <end position="12"/>
    </location>
</feature>
<proteinExistence type="inferred from homology"/>
<feature type="compositionally biased region" description="Low complexity" evidence="2">
    <location>
        <begin position="117"/>
        <end position="147"/>
    </location>
</feature>
<accession>A0A8H9FQ67</accession>
<dbReference type="Gene3D" id="3.30.70.1880">
    <property type="entry name" value="Protein of unknown function DUF881"/>
    <property type="match status" value="1"/>
</dbReference>
<dbReference type="Pfam" id="PF05949">
    <property type="entry name" value="DUF881"/>
    <property type="match status" value="1"/>
</dbReference>
<dbReference type="RefSeq" id="WP_229708258.1">
    <property type="nucleotide sequence ID" value="NZ_BMEA01000001.1"/>
</dbReference>
<dbReference type="InterPro" id="IPR010273">
    <property type="entry name" value="DUF881"/>
</dbReference>
<dbReference type="PANTHER" id="PTHR37313:SF2">
    <property type="entry name" value="UPF0749 PROTEIN YLXX"/>
    <property type="match status" value="1"/>
</dbReference>
<feature type="region of interest" description="Disordered" evidence="2">
    <location>
        <begin position="1"/>
        <end position="202"/>
    </location>
</feature>
<sequence>MSPKKKRNRSKPRPGGPPRQAPVVGTPVPEGDGGAPGEVVDAAPGEIVDAAPGEVVEPDGEPTVSDPPGDGGAPLEREPTPEPVPATEPVPAAEPVSAVEPVPVSDALADEPEPREPAGTVEVETEPVEVAAEPVEDVAPPASADAAVEVEPEPVEDTVAPGAAQEPADPTVEPEPAVPSPAEREPVDDAQPYPGTAGPVDSSERAWRRLGLAARPRPTKANVLATLLAIGLGFAIAAQVRQTSIEGLEDLREDELIRILDTVDQDGARLAEEIQTLRFSRDRLQSDTTSLTESRRAAQQRLDSLAILTGTAPAKGPGIVLTIRDPEFGVTAPMLLDTLQELRDAGAEAVEINDVRIVANTYFTDGEGGIAISGKDVSAPYVITAIGDGSTLASAMEIPGGVTNTVRSVGGEASIETKDEVTVSALQSVSEPQYARPIPSPTKS</sequence>
<name>A0A8H9FQ67_9MICO</name>
<feature type="compositionally biased region" description="Low complexity" evidence="2">
    <location>
        <begin position="89"/>
        <end position="105"/>
    </location>
</feature>
<evidence type="ECO:0000256" key="1">
    <source>
        <dbReference type="ARBA" id="ARBA00009108"/>
    </source>
</evidence>
<reference evidence="3" key="1">
    <citation type="journal article" date="2014" name="Int. J. Syst. Evol. Microbiol.">
        <title>Complete genome sequence of Corynebacterium casei LMG S-19264T (=DSM 44701T), isolated from a smear-ripened cheese.</title>
        <authorList>
            <consortium name="US DOE Joint Genome Institute (JGI-PGF)"/>
            <person name="Walter F."/>
            <person name="Albersmeier A."/>
            <person name="Kalinowski J."/>
            <person name="Ruckert C."/>
        </authorList>
    </citation>
    <scope>NUCLEOTIDE SEQUENCE</scope>
    <source>
        <strain evidence="3">CGMCC 1.10749</strain>
    </source>
</reference>
<evidence type="ECO:0008006" key="5">
    <source>
        <dbReference type="Google" id="ProtNLM"/>
    </source>
</evidence>
<evidence type="ECO:0000313" key="3">
    <source>
        <dbReference type="EMBL" id="GGB66023.1"/>
    </source>
</evidence>
<comment type="caution">
    <text evidence="3">The sequence shown here is derived from an EMBL/GenBank/DDBJ whole genome shotgun (WGS) entry which is preliminary data.</text>
</comment>
<dbReference type="AlphaFoldDB" id="A0A8H9FQ67"/>
<gene>
    <name evidence="3" type="ORF">GCM10011314_01520</name>
</gene>
<protein>
    <recommendedName>
        <fullName evidence="5">DUF881 domain-containing protein</fullName>
    </recommendedName>
</protein>
<dbReference type="EMBL" id="BMEA01000001">
    <property type="protein sequence ID" value="GGB66023.1"/>
    <property type="molecule type" value="Genomic_DNA"/>
</dbReference>
<reference evidence="3" key="2">
    <citation type="submission" date="2020-09" db="EMBL/GenBank/DDBJ databases">
        <authorList>
            <person name="Sun Q."/>
            <person name="Zhou Y."/>
        </authorList>
    </citation>
    <scope>NUCLEOTIDE SEQUENCE</scope>
    <source>
        <strain evidence="3">CGMCC 1.10749</strain>
    </source>
</reference>
<comment type="similarity">
    <text evidence="1">Belongs to the UPF0749 family.</text>
</comment>
<organism evidence="3 4">
    <name type="scientific">Knoellia flava</name>
    <dbReference type="NCBI Taxonomy" id="913969"/>
    <lineage>
        <taxon>Bacteria</taxon>
        <taxon>Bacillati</taxon>
        <taxon>Actinomycetota</taxon>
        <taxon>Actinomycetes</taxon>
        <taxon>Micrococcales</taxon>
        <taxon>Intrasporangiaceae</taxon>
        <taxon>Knoellia</taxon>
    </lineage>
</organism>